<gene>
    <name evidence="1" type="ordered locus">PTH_0659</name>
</gene>
<dbReference type="AlphaFoldDB" id="A5D4I0"/>
<proteinExistence type="predicted"/>
<accession>A5D4I0</accession>
<evidence type="ECO:0000313" key="2">
    <source>
        <dbReference type="Proteomes" id="UP000006556"/>
    </source>
</evidence>
<dbReference type="Proteomes" id="UP000006556">
    <property type="component" value="Chromosome"/>
</dbReference>
<dbReference type="EMBL" id="AP009389">
    <property type="protein sequence ID" value="BAF58840.1"/>
    <property type="molecule type" value="Genomic_DNA"/>
</dbReference>
<name>A5D4I0_PELTS</name>
<keyword evidence="2" id="KW-1185">Reference proteome</keyword>
<dbReference type="KEGG" id="pth:PTH_0659"/>
<dbReference type="HOGENOM" id="CLU_2317713_0_0_9"/>
<evidence type="ECO:0000313" key="1">
    <source>
        <dbReference type="EMBL" id="BAF58840.1"/>
    </source>
</evidence>
<organism evidence="1 2">
    <name type="scientific">Pelotomaculum thermopropionicum (strain DSM 13744 / JCM 10971 / SI)</name>
    <dbReference type="NCBI Taxonomy" id="370438"/>
    <lineage>
        <taxon>Bacteria</taxon>
        <taxon>Bacillati</taxon>
        <taxon>Bacillota</taxon>
        <taxon>Clostridia</taxon>
        <taxon>Eubacteriales</taxon>
        <taxon>Desulfotomaculaceae</taxon>
        <taxon>Pelotomaculum</taxon>
    </lineage>
</organism>
<sequence>MSAAENLLDDARYLLKKVAFLDGQDLKSLCRDLDLPVMNMAAGDMIDQISKKVLAAAEAYSKMPDGESKKILSTFRYNMLVKSRFLERYLDRVKRSVAV</sequence>
<dbReference type="STRING" id="370438.PTH_0659"/>
<reference evidence="2" key="1">
    <citation type="journal article" date="2008" name="Genome Res.">
        <title>The genome of Pelotomaculum thermopropionicum reveals niche-associated evolution in anaerobic microbiota.</title>
        <authorList>
            <person name="Kosaka T."/>
            <person name="Kato S."/>
            <person name="Shimoyama T."/>
            <person name="Ishii S."/>
            <person name="Abe T."/>
            <person name="Watanabe K."/>
        </authorList>
    </citation>
    <scope>NUCLEOTIDE SEQUENCE [LARGE SCALE GENOMIC DNA]</scope>
    <source>
        <strain evidence="2">DSM 13744 / JCM 10971 / SI</strain>
    </source>
</reference>
<protein>
    <submittedName>
        <fullName evidence="1">Uncharacterized protein</fullName>
    </submittedName>
</protein>